<proteinExistence type="predicted"/>
<dbReference type="Gene3D" id="3.40.630.10">
    <property type="entry name" value="Zn peptidases"/>
    <property type="match status" value="1"/>
</dbReference>
<keyword evidence="1" id="KW-0378">Hydrolase</keyword>
<dbReference type="PANTHER" id="PTHR11014:SF63">
    <property type="entry name" value="METALLOPEPTIDASE, PUTATIVE (AFU_ORTHOLOGUE AFUA_6G09600)-RELATED"/>
    <property type="match status" value="1"/>
</dbReference>
<name>A0AA87IM72_9BACL</name>
<keyword evidence="1" id="KW-0121">Carboxypeptidase</keyword>
<gene>
    <name evidence="1" type="ORF">A1A1_07347</name>
</gene>
<keyword evidence="1" id="KW-0645">Protease</keyword>
<protein>
    <submittedName>
        <fullName evidence="1">Thermostable carboxypeptidase 1</fullName>
    </submittedName>
</protein>
<dbReference type="Proteomes" id="UP000004725">
    <property type="component" value="Unassembled WGS sequence"/>
</dbReference>
<dbReference type="GO" id="GO:0004180">
    <property type="term" value="F:carboxypeptidase activity"/>
    <property type="evidence" value="ECO:0007669"/>
    <property type="project" value="UniProtKB-KW"/>
</dbReference>
<accession>A0AA87IM72</accession>
<dbReference type="EMBL" id="AJYB01000020">
    <property type="protein sequence ID" value="EIM07194.1"/>
    <property type="molecule type" value="Genomic_DNA"/>
</dbReference>
<dbReference type="PANTHER" id="PTHR11014">
    <property type="entry name" value="PEPTIDASE M20 FAMILY MEMBER"/>
    <property type="match status" value="1"/>
</dbReference>
<reference evidence="1 2" key="1">
    <citation type="journal article" date="2012" name="J. Bacteriol.">
        <title>Genome Sequence of the Antarctic Psychrophile Bacterium Planococcus antarcticus DSM 14505.</title>
        <authorList>
            <person name="Margolles A."/>
            <person name="Gueimonde M."/>
            <person name="Sanchez B."/>
        </authorList>
    </citation>
    <scope>NUCLEOTIDE SEQUENCE [LARGE SCALE GENOMIC DNA]</scope>
    <source>
        <strain evidence="1 2">DSM 14505</strain>
    </source>
</reference>
<sequence>MRCFDPAIRDHIEKQLQVYADHTAAIYGGTAEVDYIRGTQAVINGLESAQLVQEVAIEAFSKDSIYDEKPTMGGEDFSFYLDEVPGSFALVGSGNAEKDTQWAHHHGKFNVDEDAMATGAELYAQYAWSFLTK</sequence>
<dbReference type="SUPFAM" id="SSF53187">
    <property type="entry name" value="Zn-dependent exopeptidases"/>
    <property type="match status" value="1"/>
</dbReference>
<comment type="caution">
    <text evidence="1">The sequence shown here is derived from an EMBL/GenBank/DDBJ whole genome shotgun (WGS) entry which is preliminary data.</text>
</comment>
<dbReference type="InterPro" id="IPR017439">
    <property type="entry name" value="Amidohydrolase"/>
</dbReference>
<evidence type="ECO:0000313" key="1">
    <source>
        <dbReference type="EMBL" id="EIM07194.1"/>
    </source>
</evidence>
<dbReference type="InterPro" id="IPR002933">
    <property type="entry name" value="Peptidase_M20"/>
</dbReference>
<dbReference type="AlphaFoldDB" id="A0AA87IM72"/>
<dbReference type="Pfam" id="PF01546">
    <property type="entry name" value="Peptidase_M20"/>
    <property type="match status" value="1"/>
</dbReference>
<evidence type="ECO:0000313" key="2">
    <source>
        <dbReference type="Proteomes" id="UP000004725"/>
    </source>
</evidence>
<organism evidence="1 2">
    <name type="scientific">Planococcus antarcticus DSM 14505</name>
    <dbReference type="NCBI Taxonomy" id="1185653"/>
    <lineage>
        <taxon>Bacteria</taxon>
        <taxon>Bacillati</taxon>
        <taxon>Bacillota</taxon>
        <taxon>Bacilli</taxon>
        <taxon>Bacillales</taxon>
        <taxon>Caryophanaceae</taxon>
        <taxon>Planococcus</taxon>
    </lineage>
</organism>